<dbReference type="GO" id="GO:0046872">
    <property type="term" value="F:metal ion binding"/>
    <property type="evidence" value="ECO:0007669"/>
    <property type="project" value="TreeGrafter"/>
</dbReference>
<dbReference type="GeneID" id="91562383"/>
<dbReference type="GO" id="GO:0051087">
    <property type="term" value="F:protein-folding chaperone binding"/>
    <property type="evidence" value="ECO:0007669"/>
    <property type="project" value="TreeGrafter"/>
</dbReference>
<dbReference type="AlphaFoldDB" id="E8T9M8"/>
<proteinExistence type="inferred from homology"/>
<dbReference type="eggNOG" id="COG0234">
    <property type="taxonomic scope" value="Bacteria"/>
</dbReference>
<dbReference type="RefSeq" id="WP_013530533.1">
    <property type="nucleotide sequence ID" value="NC_014923.1"/>
</dbReference>
<dbReference type="PATRIC" id="fig|765698.3.peg.3194"/>
<comment type="similarity">
    <text evidence="1 3 4">Belongs to the GroES chaperonin family.</text>
</comment>
<dbReference type="PANTHER" id="PTHR10772:SF58">
    <property type="entry name" value="CO-CHAPERONIN GROES"/>
    <property type="match status" value="1"/>
</dbReference>
<dbReference type="EMBL" id="CP002447">
    <property type="protein sequence ID" value="ADV11850.1"/>
    <property type="molecule type" value="Genomic_DNA"/>
</dbReference>
<dbReference type="InterPro" id="IPR018369">
    <property type="entry name" value="Chaprnonin_Cpn10_CS"/>
</dbReference>
<dbReference type="GO" id="GO:0005737">
    <property type="term" value="C:cytoplasm"/>
    <property type="evidence" value="ECO:0007669"/>
    <property type="project" value="UniProtKB-SubCell"/>
</dbReference>
<dbReference type="GO" id="GO:0044183">
    <property type="term" value="F:protein folding chaperone"/>
    <property type="evidence" value="ECO:0007669"/>
    <property type="project" value="InterPro"/>
</dbReference>
<evidence type="ECO:0000256" key="3">
    <source>
        <dbReference type="HAMAP-Rule" id="MF_00580"/>
    </source>
</evidence>
<evidence type="ECO:0000256" key="2">
    <source>
        <dbReference type="ARBA" id="ARBA00023186"/>
    </source>
</evidence>
<sequence length="120" mass="12813">MKFRPLHDRVVIRRAEGDIKSKGGIIIPDTAKEKPQEGEVIAVGPGARDENGALVPLDVKAGDFILFGKWSGTEVKIDGEDLLIMKEADIMGVIDKDETGIIDKGETAATDKTVAAKKAA</sequence>
<gene>
    <name evidence="3" type="primary">groES</name>
    <name evidence="3" type="synonym">groS</name>
    <name evidence="5" type="ordered locus">Mesci_2715</name>
</gene>
<dbReference type="NCBIfam" id="NF001531">
    <property type="entry name" value="PRK00364.2-2"/>
    <property type="match status" value="1"/>
</dbReference>
<dbReference type="GO" id="GO:0051082">
    <property type="term" value="F:unfolded protein binding"/>
    <property type="evidence" value="ECO:0007669"/>
    <property type="project" value="TreeGrafter"/>
</dbReference>
<dbReference type="CDD" id="cd00320">
    <property type="entry name" value="cpn10"/>
    <property type="match status" value="1"/>
</dbReference>
<dbReference type="HOGENOM" id="CLU_132825_1_0_5"/>
<evidence type="ECO:0000313" key="5">
    <source>
        <dbReference type="EMBL" id="ADV11850.1"/>
    </source>
</evidence>
<evidence type="ECO:0000256" key="1">
    <source>
        <dbReference type="ARBA" id="ARBA00006975"/>
    </source>
</evidence>
<dbReference type="InterPro" id="IPR020818">
    <property type="entry name" value="Chaperonin_GroES"/>
</dbReference>
<dbReference type="Proteomes" id="UP000007471">
    <property type="component" value="Chromosome"/>
</dbReference>
<dbReference type="HAMAP" id="MF_00580">
    <property type="entry name" value="CH10"/>
    <property type="match status" value="1"/>
</dbReference>
<dbReference type="NCBIfam" id="NF001533">
    <property type="entry name" value="PRK00364.2-4"/>
    <property type="match status" value="1"/>
</dbReference>
<comment type="subunit">
    <text evidence="3">Heptamer of 7 subunits arranged in a ring. Interacts with the chaperonin GroEL.</text>
</comment>
<dbReference type="STRING" id="765698.Mesci_2715"/>
<dbReference type="NCBIfam" id="NF001529">
    <property type="entry name" value="PRK00364.1-5"/>
    <property type="match status" value="1"/>
</dbReference>
<dbReference type="GO" id="GO:0005524">
    <property type="term" value="F:ATP binding"/>
    <property type="evidence" value="ECO:0007669"/>
    <property type="project" value="InterPro"/>
</dbReference>
<dbReference type="SMART" id="SM00883">
    <property type="entry name" value="Cpn10"/>
    <property type="match status" value="1"/>
</dbReference>
<dbReference type="NCBIfam" id="NF001527">
    <property type="entry name" value="PRK00364.1-2"/>
    <property type="match status" value="1"/>
</dbReference>
<evidence type="ECO:0000313" key="6">
    <source>
        <dbReference type="Proteomes" id="UP000007471"/>
    </source>
</evidence>
<name>E8T9M8_MESCW</name>
<evidence type="ECO:0000256" key="4">
    <source>
        <dbReference type="RuleBase" id="RU000535"/>
    </source>
</evidence>
<dbReference type="PANTHER" id="PTHR10772">
    <property type="entry name" value="10 KDA HEAT SHOCK PROTEIN"/>
    <property type="match status" value="1"/>
</dbReference>
<dbReference type="Gene3D" id="2.30.33.40">
    <property type="entry name" value="GroES chaperonin"/>
    <property type="match status" value="1"/>
</dbReference>
<keyword evidence="3" id="KW-0963">Cytoplasm</keyword>
<keyword evidence="2 3" id="KW-0143">Chaperone</keyword>
<organism evidence="5 6">
    <name type="scientific">Mesorhizobium ciceri biovar biserrulae (strain HAMBI 2942 / LMG 23838 / WSM1271)</name>
    <dbReference type="NCBI Taxonomy" id="765698"/>
    <lineage>
        <taxon>Bacteria</taxon>
        <taxon>Pseudomonadati</taxon>
        <taxon>Pseudomonadota</taxon>
        <taxon>Alphaproteobacteria</taxon>
        <taxon>Hyphomicrobiales</taxon>
        <taxon>Phyllobacteriaceae</taxon>
        <taxon>Mesorhizobium</taxon>
    </lineage>
</organism>
<dbReference type="InterPro" id="IPR011032">
    <property type="entry name" value="GroES-like_sf"/>
</dbReference>
<comment type="subcellular location">
    <subcellularLocation>
        <location evidence="3">Cytoplasm</location>
    </subcellularLocation>
</comment>
<dbReference type="KEGG" id="mci:Mesci_2715"/>
<dbReference type="FunFam" id="2.30.33.40:FF:000001">
    <property type="entry name" value="10 kDa chaperonin"/>
    <property type="match status" value="1"/>
</dbReference>
<dbReference type="InterPro" id="IPR037124">
    <property type="entry name" value="Chaperonin_GroES_sf"/>
</dbReference>
<reference evidence="6" key="1">
    <citation type="submission" date="2011-01" db="EMBL/GenBank/DDBJ databases">
        <title>Complete sequence of chromosome of Mesorhizobium ciceri bv. biserrulae WSM1271.</title>
        <authorList>
            <person name="Lucas S."/>
            <person name="Copeland A."/>
            <person name="Lapidus A."/>
            <person name="Cheng J.-F."/>
            <person name="Goodwin L."/>
            <person name="Pitluck S."/>
            <person name="Teshima H."/>
            <person name="Detter J.C."/>
            <person name="Han C."/>
            <person name="Tapia R."/>
            <person name="Land M."/>
            <person name="Hauser L."/>
            <person name="Kyrpides N."/>
            <person name="Ivanova N."/>
            <person name="Nandasena K."/>
            <person name="Reeve W.G."/>
            <person name="Howieson J.G."/>
            <person name="O'Hara G."/>
            <person name="Tiwari R.P."/>
            <person name="Woyke T."/>
        </authorList>
    </citation>
    <scope>NUCLEOTIDE SEQUENCE [LARGE SCALE GENOMIC DNA]</scope>
    <source>
        <strain evidence="6">HAMBI 2942 / LMG 23838 / WSM1271</strain>
    </source>
</reference>
<protein>
    <recommendedName>
        <fullName evidence="3">Co-chaperonin GroES</fullName>
    </recommendedName>
    <alternativeName>
        <fullName evidence="3">10 kDa chaperonin</fullName>
    </alternativeName>
    <alternativeName>
        <fullName evidence="3">Chaperonin-10</fullName>
        <shortName evidence="3">Cpn10</shortName>
    </alternativeName>
</protein>
<dbReference type="PRINTS" id="PR00297">
    <property type="entry name" value="CHAPERONIN10"/>
</dbReference>
<accession>E8T9M8</accession>
<comment type="function">
    <text evidence="3 4">Together with the chaperonin GroEL, plays an essential role in assisting protein folding. The GroEL-GroES system forms a nano-cage that allows encapsulation of the non-native substrate proteins and provides a physical environment optimized to promote and accelerate protein folding. GroES binds to the apical surface of the GroEL ring, thereby capping the opening of the GroEL channel.</text>
</comment>
<dbReference type="SUPFAM" id="SSF50129">
    <property type="entry name" value="GroES-like"/>
    <property type="match status" value="1"/>
</dbReference>
<dbReference type="PROSITE" id="PS00681">
    <property type="entry name" value="CHAPERONINS_CPN10"/>
    <property type="match status" value="1"/>
</dbReference>
<dbReference type="OrthoDB" id="9806791at2"/>
<dbReference type="Pfam" id="PF00166">
    <property type="entry name" value="Cpn10"/>
    <property type="match status" value="1"/>
</dbReference>